<evidence type="ECO:0000256" key="1">
    <source>
        <dbReference type="SAM" id="Phobius"/>
    </source>
</evidence>
<dbReference type="EMBL" id="JAGGLL010000042">
    <property type="protein sequence ID" value="MBP2023940.1"/>
    <property type="molecule type" value="Genomic_DNA"/>
</dbReference>
<gene>
    <name evidence="2" type="ORF">J2Z44_003785</name>
</gene>
<feature type="transmembrane region" description="Helical" evidence="1">
    <location>
        <begin position="53"/>
        <end position="77"/>
    </location>
</feature>
<evidence type="ECO:0000313" key="3">
    <source>
        <dbReference type="Proteomes" id="UP001519308"/>
    </source>
</evidence>
<keyword evidence="3" id="KW-1185">Reference proteome</keyword>
<dbReference type="RefSeq" id="WP_021282731.1">
    <property type="nucleotide sequence ID" value="NZ_JAGGLL010000042.1"/>
</dbReference>
<protein>
    <submittedName>
        <fullName evidence="2">Accessory gene regulator protein AgrB</fullName>
    </submittedName>
</protein>
<feature type="transmembrane region" description="Helical" evidence="1">
    <location>
        <begin position="12"/>
        <end position="32"/>
    </location>
</feature>
<dbReference type="InterPro" id="IPR032479">
    <property type="entry name" value="DUF5058"/>
</dbReference>
<accession>A0ABS4K9C5</accession>
<comment type="caution">
    <text evidence="2">The sequence shown here is derived from an EMBL/GenBank/DDBJ whole genome shotgun (WGS) entry which is preliminary data.</text>
</comment>
<dbReference type="Proteomes" id="UP001519308">
    <property type="component" value="Unassembled WGS sequence"/>
</dbReference>
<sequence>MDIMKQINSLPIYAVCSTVIILVAILCITFIVKSYRAGLKIGMDKTVLKRIMISSATFTIIPSVSILLGVIALSGSLGIPLPWMRLSIIGALHYETTVAEIAASSTGMSGLVASEMTAQSYTSIAMLMGVGIMWGAVVSIFFLKKYLSKFSSKPKKEESKSSNKTSFGDIAMLSMFIGLCSAYLCSYVGMAIRLNTYMPLIVSILGAVSMAVFSYIKEKKKALWLDNFSLAGSMLIAMTGAVILNLVIGGLV</sequence>
<dbReference type="Pfam" id="PF16481">
    <property type="entry name" value="DUF5058"/>
    <property type="match status" value="1"/>
</dbReference>
<keyword evidence="1" id="KW-1133">Transmembrane helix</keyword>
<keyword evidence="1" id="KW-0812">Transmembrane</keyword>
<feature type="transmembrane region" description="Helical" evidence="1">
    <location>
        <begin position="167"/>
        <end position="190"/>
    </location>
</feature>
<proteinExistence type="predicted"/>
<name>A0ABS4K9C5_9CLOT</name>
<feature type="transmembrane region" description="Helical" evidence="1">
    <location>
        <begin position="124"/>
        <end position="147"/>
    </location>
</feature>
<evidence type="ECO:0000313" key="2">
    <source>
        <dbReference type="EMBL" id="MBP2023940.1"/>
    </source>
</evidence>
<reference evidence="2 3" key="1">
    <citation type="submission" date="2021-03" db="EMBL/GenBank/DDBJ databases">
        <title>Genomic Encyclopedia of Type Strains, Phase IV (KMG-IV): sequencing the most valuable type-strain genomes for metagenomic binning, comparative biology and taxonomic classification.</title>
        <authorList>
            <person name="Goeker M."/>
        </authorList>
    </citation>
    <scope>NUCLEOTIDE SEQUENCE [LARGE SCALE GENOMIC DNA]</scope>
    <source>
        <strain evidence="2 3">DSM 28650</strain>
    </source>
</reference>
<keyword evidence="1" id="KW-0472">Membrane</keyword>
<organism evidence="2 3">
    <name type="scientific">Clostridium punense</name>
    <dbReference type="NCBI Taxonomy" id="1054297"/>
    <lineage>
        <taxon>Bacteria</taxon>
        <taxon>Bacillati</taxon>
        <taxon>Bacillota</taxon>
        <taxon>Clostridia</taxon>
        <taxon>Eubacteriales</taxon>
        <taxon>Clostridiaceae</taxon>
        <taxon>Clostridium</taxon>
    </lineage>
</organism>
<feature type="transmembrane region" description="Helical" evidence="1">
    <location>
        <begin position="196"/>
        <end position="216"/>
    </location>
</feature>
<feature type="transmembrane region" description="Helical" evidence="1">
    <location>
        <begin position="228"/>
        <end position="248"/>
    </location>
</feature>